<dbReference type="PANTHER" id="PTHR24030:SF0">
    <property type="entry name" value="PROTEIN CMSS1"/>
    <property type="match status" value="1"/>
</dbReference>
<evidence type="ECO:0008006" key="4">
    <source>
        <dbReference type="Google" id="ProtNLM"/>
    </source>
</evidence>
<accession>A0ABN8NXU1</accession>
<dbReference type="EMBL" id="CALNXK010000042">
    <property type="protein sequence ID" value="CAH3126375.1"/>
    <property type="molecule type" value="Genomic_DNA"/>
</dbReference>
<feature type="compositionally biased region" description="Basic and acidic residues" evidence="1">
    <location>
        <begin position="16"/>
        <end position="46"/>
    </location>
</feature>
<dbReference type="Proteomes" id="UP001159405">
    <property type="component" value="Unassembled WGS sequence"/>
</dbReference>
<evidence type="ECO:0000256" key="1">
    <source>
        <dbReference type="SAM" id="MobiDB-lite"/>
    </source>
</evidence>
<dbReference type="Gene3D" id="3.40.50.300">
    <property type="entry name" value="P-loop containing nucleotide triphosphate hydrolases"/>
    <property type="match status" value="1"/>
</dbReference>
<name>A0ABN8NXU1_9CNID</name>
<sequence>MADALDDEWWLEQDVENRDKVGEKRRRKEVDVRTTDDHNADSDTKGKTKKKQKKPKIESVATELDGSKAGDVLWRSFCDSTAGSLSTLELEDIMIDSSCCLLDDSTHTGVLAEVIPYLSKVIPHWSGNVAKHDRRGDKGAPILLLVSSAATRAVDLNRSAAEFKGNCKTVKLFAKHMKMSEQESFLESHVVHFGIGTPSRILKLLQNGTLKTSRLKYVILDWTWRDQKLRRMIDILEVRGELINLLKDFVFPLAKASKLKIGLF</sequence>
<evidence type="ECO:0000313" key="3">
    <source>
        <dbReference type="Proteomes" id="UP001159405"/>
    </source>
</evidence>
<organism evidence="2 3">
    <name type="scientific">Porites lobata</name>
    <dbReference type="NCBI Taxonomy" id="104759"/>
    <lineage>
        <taxon>Eukaryota</taxon>
        <taxon>Metazoa</taxon>
        <taxon>Cnidaria</taxon>
        <taxon>Anthozoa</taxon>
        <taxon>Hexacorallia</taxon>
        <taxon>Scleractinia</taxon>
        <taxon>Fungiina</taxon>
        <taxon>Poritidae</taxon>
        <taxon>Porites</taxon>
    </lineage>
</organism>
<reference evidence="2 3" key="1">
    <citation type="submission" date="2022-05" db="EMBL/GenBank/DDBJ databases">
        <authorList>
            <consortium name="Genoscope - CEA"/>
            <person name="William W."/>
        </authorList>
    </citation>
    <scope>NUCLEOTIDE SEQUENCE [LARGE SCALE GENOMIC DNA]</scope>
</reference>
<keyword evidence="3" id="KW-1185">Reference proteome</keyword>
<feature type="region of interest" description="Disordered" evidence="1">
    <location>
        <begin position="16"/>
        <end position="59"/>
    </location>
</feature>
<evidence type="ECO:0000313" key="2">
    <source>
        <dbReference type="EMBL" id="CAH3126375.1"/>
    </source>
</evidence>
<gene>
    <name evidence="2" type="ORF">PLOB_00032376</name>
</gene>
<protein>
    <recommendedName>
        <fullName evidence="4">Protein CMSS1</fullName>
    </recommendedName>
</protein>
<proteinExistence type="predicted"/>
<dbReference type="Pfam" id="PF14617">
    <property type="entry name" value="CMS1"/>
    <property type="match status" value="1"/>
</dbReference>
<dbReference type="InterPro" id="IPR032704">
    <property type="entry name" value="Cms1"/>
</dbReference>
<dbReference type="InterPro" id="IPR027417">
    <property type="entry name" value="P-loop_NTPase"/>
</dbReference>
<dbReference type="PANTHER" id="PTHR24030">
    <property type="entry name" value="PROTEIN CMSS1"/>
    <property type="match status" value="1"/>
</dbReference>
<comment type="caution">
    <text evidence="2">The sequence shown here is derived from an EMBL/GenBank/DDBJ whole genome shotgun (WGS) entry which is preliminary data.</text>
</comment>